<reference evidence="4" key="1">
    <citation type="submission" date="2023-01" db="EMBL/GenBank/DDBJ databases">
        <title>Metagenome sequencing of chrysophaentin producing Chrysophaeum taylorii.</title>
        <authorList>
            <person name="Davison J."/>
            <person name="Bewley C."/>
        </authorList>
    </citation>
    <scope>NUCLEOTIDE SEQUENCE</scope>
    <source>
        <strain evidence="4">NIES-1699</strain>
    </source>
</reference>
<dbReference type="GO" id="GO:0008569">
    <property type="term" value="F:minus-end-directed microtubule motor activity"/>
    <property type="evidence" value="ECO:0007669"/>
    <property type="project" value="InterPro"/>
</dbReference>
<dbReference type="Gene3D" id="3.10.490.20">
    <property type="match status" value="1"/>
</dbReference>
<sequence>MPRLEQICENFTPDNTTRDFRLWCTTYPSPVFPVSVLQNGVKMTIEPPKGLKANLTGSFSTPPIADEGFLDSCGKGVLFRKLLFSLCLFHALLQERRLFGPLGWNIPYGFNASDLEISIQQLRMFLDENESVPFAALKYCVGACNYGGRVTDAKDRRTLNSILDRFFNDGVVAVDNFSLSESGIYTIPPSAETLEDFLAWIEALPLVAEPEIFGFHENANITKDAKETNTLFATILLTEGGGSSGGASSNADDAITSTATEILNKVPAEFDIEAARVKYPVRRDESMNTVLVQELGKFNNLTKLIKSSLISVIRACKGEVVMTGELEKFGHALEIGAIPSAWKTKSYPSFKSCAAYVADLLARLEFFGTWLEDKPPNSYWISAFFFSHAFFTASKQNLARKDAIPIDALGFRYEMVPPAASAEPPTVGVYGYGLFFEAARWDGDAKLLKDSYPKVLFSPAPLMLFEPKKIDRICHPPGCYSCPVYKTGDRRGVLATTGHSTNFIMDILVPSDKPESHWIQRGTALLSQLD</sequence>
<protein>
    <recommendedName>
        <fullName evidence="6">Dynein heavy chain</fullName>
    </recommendedName>
</protein>
<dbReference type="FunFam" id="1.20.1270.280:FF:000001">
    <property type="entry name" value="dynein heavy chain 7, axonemal"/>
    <property type="match status" value="1"/>
</dbReference>
<dbReference type="PANTHER" id="PTHR22878">
    <property type="entry name" value="DYNEIN HEAVY CHAIN 6, AXONEMAL-LIKE-RELATED"/>
    <property type="match status" value="1"/>
</dbReference>
<evidence type="ECO:0000259" key="2">
    <source>
        <dbReference type="Pfam" id="PF18198"/>
    </source>
</evidence>
<evidence type="ECO:0000313" key="4">
    <source>
        <dbReference type="EMBL" id="KAJ8614221.1"/>
    </source>
</evidence>
<dbReference type="AlphaFoldDB" id="A0AAD7XUN3"/>
<feature type="domain" description="Dynein heavy chain region D6 P-loop" evidence="1">
    <location>
        <begin position="1"/>
        <end position="44"/>
    </location>
</feature>
<evidence type="ECO:0000259" key="1">
    <source>
        <dbReference type="Pfam" id="PF03028"/>
    </source>
</evidence>
<dbReference type="GO" id="GO:0007018">
    <property type="term" value="P:microtubule-based movement"/>
    <property type="evidence" value="ECO:0007669"/>
    <property type="project" value="InterPro"/>
</dbReference>
<dbReference type="GO" id="GO:0051959">
    <property type="term" value="F:dynein light intermediate chain binding"/>
    <property type="evidence" value="ECO:0007669"/>
    <property type="project" value="InterPro"/>
</dbReference>
<organism evidence="4 5">
    <name type="scientific">Chrysophaeum taylorii</name>
    <dbReference type="NCBI Taxonomy" id="2483200"/>
    <lineage>
        <taxon>Eukaryota</taxon>
        <taxon>Sar</taxon>
        <taxon>Stramenopiles</taxon>
        <taxon>Ochrophyta</taxon>
        <taxon>Pelagophyceae</taxon>
        <taxon>Pelagomonadales</taxon>
        <taxon>Pelagomonadaceae</taxon>
        <taxon>Chrysophaeum</taxon>
    </lineage>
</organism>
<dbReference type="InterPro" id="IPR041228">
    <property type="entry name" value="Dynein_C"/>
</dbReference>
<dbReference type="InterPro" id="IPR026983">
    <property type="entry name" value="DHC"/>
</dbReference>
<dbReference type="GO" id="GO:0045505">
    <property type="term" value="F:dynein intermediate chain binding"/>
    <property type="evidence" value="ECO:0007669"/>
    <property type="project" value="InterPro"/>
</dbReference>
<dbReference type="GO" id="GO:0030286">
    <property type="term" value="C:dynein complex"/>
    <property type="evidence" value="ECO:0007669"/>
    <property type="project" value="InterPro"/>
</dbReference>
<gene>
    <name evidence="4" type="ORF">CTAYLR_001133</name>
</gene>
<dbReference type="FunFam" id="3.10.490.20:FF:000009">
    <property type="entry name" value="Dynein heavy chain 4"/>
    <property type="match status" value="1"/>
</dbReference>
<comment type="caution">
    <text evidence="4">The sequence shown here is derived from an EMBL/GenBank/DDBJ whole genome shotgun (WGS) entry which is preliminary data.</text>
</comment>
<feature type="domain" description="Dynein heavy chain AAA lid" evidence="2">
    <location>
        <begin position="79"/>
        <end position="219"/>
    </location>
</feature>
<accession>A0AAD7XUN3</accession>
<proteinExistence type="predicted"/>
<dbReference type="Gene3D" id="3.40.50.300">
    <property type="entry name" value="P-loop containing nucleotide triphosphate hydrolases"/>
    <property type="match status" value="1"/>
</dbReference>
<dbReference type="InterPro" id="IPR041658">
    <property type="entry name" value="AAA_lid_11"/>
</dbReference>
<dbReference type="Proteomes" id="UP001230188">
    <property type="component" value="Unassembled WGS sequence"/>
</dbReference>
<dbReference type="Pfam" id="PF18199">
    <property type="entry name" value="Dynein_C"/>
    <property type="match status" value="1"/>
</dbReference>
<dbReference type="Gene3D" id="1.20.1270.280">
    <property type="match status" value="1"/>
</dbReference>
<dbReference type="InterPro" id="IPR027417">
    <property type="entry name" value="P-loop_NTPase"/>
</dbReference>
<dbReference type="Pfam" id="PF03028">
    <property type="entry name" value="Dynein_heavy"/>
    <property type="match status" value="1"/>
</dbReference>
<keyword evidence="5" id="KW-1185">Reference proteome</keyword>
<dbReference type="PANTHER" id="PTHR22878:SF70">
    <property type="entry name" value="DYNEIN HEAVY CHAIN 2, AXONEMAL"/>
    <property type="match status" value="1"/>
</dbReference>
<evidence type="ECO:0000313" key="5">
    <source>
        <dbReference type="Proteomes" id="UP001230188"/>
    </source>
</evidence>
<feature type="domain" description="Dynein heavy chain C-terminal" evidence="3">
    <location>
        <begin position="226"/>
        <end position="526"/>
    </location>
</feature>
<dbReference type="InterPro" id="IPR042219">
    <property type="entry name" value="AAA_lid_11_sf"/>
</dbReference>
<dbReference type="Gene3D" id="1.10.8.720">
    <property type="entry name" value="Region D6 of dynein motor"/>
    <property type="match status" value="1"/>
</dbReference>
<evidence type="ECO:0008006" key="6">
    <source>
        <dbReference type="Google" id="ProtNLM"/>
    </source>
</evidence>
<dbReference type="EMBL" id="JAQMWT010000009">
    <property type="protein sequence ID" value="KAJ8614221.1"/>
    <property type="molecule type" value="Genomic_DNA"/>
</dbReference>
<evidence type="ECO:0000259" key="3">
    <source>
        <dbReference type="Pfam" id="PF18199"/>
    </source>
</evidence>
<dbReference type="FunFam" id="1.10.8.720:FF:000001">
    <property type="entry name" value="dynein heavy chain 7, axonemal"/>
    <property type="match status" value="1"/>
</dbReference>
<name>A0AAD7XUN3_9STRA</name>
<dbReference type="InterPro" id="IPR004273">
    <property type="entry name" value="Dynein_heavy_D6_P-loop"/>
</dbReference>
<dbReference type="InterPro" id="IPR043160">
    <property type="entry name" value="Dynein_C_barrel"/>
</dbReference>
<dbReference type="Pfam" id="PF18198">
    <property type="entry name" value="AAA_lid_11"/>
    <property type="match status" value="1"/>
</dbReference>